<gene>
    <name evidence="13" type="ORF">FTW19_05140</name>
</gene>
<evidence type="ECO:0000256" key="7">
    <source>
        <dbReference type="ARBA" id="ARBA00022857"/>
    </source>
</evidence>
<keyword evidence="5" id="KW-0288">FMN</keyword>
<dbReference type="InterPro" id="IPR023173">
    <property type="entry name" value="NADPH_Cyt_P450_Rdtase_alpha"/>
</dbReference>
<keyword evidence="6" id="KW-0274">FAD</keyword>
<dbReference type="Pfam" id="PF00258">
    <property type="entry name" value="Flavodoxin_1"/>
    <property type="match status" value="1"/>
</dbReference>
<evidence type="ECO:0000256" key="4">
    <source>
        <dbReference type="ARBA" id="ARBA00022630"/>
    </source>
</evidence>
<dbReference type="InterPro" id="IPR029039">
    <property type="entry name" value="Flavoprotein-like_sf"/>
</dbReference>
<dbReference type="Gene3D" id="2.40.30.10">
    <property type="entry name" value="Translation factors"/>
    <property type="match status" value="1"/>
</dbReference>
<keyword evidence="9" id="KW-0028">Amino-acid biosynthesis</keyword>
<dbReference type="Pfam" id="PF00667">
    <property type="entry name" value="FAD_binding_1"/>
    <property type="match status" value="1"/>
</dbReference>
<evidence type="ECO:0000256" key="10">
    <source>
        <dbReference type="ARBA" id="ARBA00052219"/>
    </source>
</evidence>
<comment type="catalytic activity">
    <reaction evidence="10">
        <text>hydrogen sulfide + 3 NADP(+) + 3 H2O = sulfite + 3 NADPH + 4 H(+)</text>
        <dbReference type="Rhea" id="RHEA:13801"/>
        <dbReference type="ChEBI" id="CHEBI:15377"/>
        <dbReference type="ChEBI" id="CHEBI:15378"/>
        <dbReference type="ChEBI" id="CHEBI:17359"/>
        <dbReference type="ChEBI" id="CHEBI:29919"/>
        <dbReference type="ChEBI" id="CHEBI:57783"/>
        <dbReference type="ChEBI" id="CHEBI:58349"/>
        <dbReference type="EC" id="1.8.1.2"/>
    </reaction>
</comment>
<dbReference type="InterPro" id="IPR039261">
    <property type="entry name" value="FNR_nucleotide-bd"/>
</dbReference>
<evidence type="ECO:0000256" key="3">
    <source>
        <dbReference type="ARBA" id="ARBA00012604"/>
    </source>
</evidence>
<evidence type="ECO:0000259" key="12">
    <source>
        <dbReference type="PROSITE" id="PS51384"/>
    </source>
</evidence>
<dbReference type="InterPro" id="IPR017938">
    <property type="entry name" value="Riboflavin_synthase-like_b-brl"/>
</dbReference>
<evidence type="ECO:0000256" key="1">
    <source>
        <dbReference type="ARBA" id="ARBA00001917"/>
    </source>
</evidence>
<keyword evidence="14" id="KW-1185">Reference proteome</keyword>
<dbReference type="KEGG" id="talb:FTW19_05140"/>
<dbReference type="InterPro" id="IPR001709">
    <property type="entry name" value="Flavoprot_Pyr_Nucl_cyt_Rdtase"/>
</dbReference>
<accession>A0A5B9EB03</accession>
<organism evidence="13 14">
    <name type="scientific">Terriglobus albidus</name>
    <dbReference type="NCBI Taxonomy" id="1592106"/>
    <lineage>
        <taxon>Bacteria</taxon>
        <taxon>Pseudomonadati</taxon>
        <taxon>Acidobacteriota</taxon>
        <taxon>Terriglobia</taxon>
        <taxon>Terriglobales</taxon>
        <taxon>Acidobacteriaceae</taxon>
        <taxon>Terriglobus</taxon>
    </lineage>
</organism>
<dbReference type="CDD" id="cd06199">
    <property type="entry name" value="SiR"/>
    <property type="match status" value="1"/>
</dbReference>
<evidence type="ECO:0000256" key="6">
    <source>
        <dbReference type="ARBA" id="ARBA00022827"/>
    </source>
</evidence>
<comment type="cofactor">
    <cofactor evidence="2">
        <name>FAD</name>
        <dbReference type="ChEBI" id="CHEBI:57692"/>
    </cofactor>
</comment>
<dbReference type="Gene3D" id="3.40.50.360">
    <property type="match status" value="1"/>
</dbReference>
<dbReference type="GO" id="GO:0010181">
    <property type="term" value="F:FMN binding"/>
    <property type="evidence" value="ECO:0007669"/>
    <property type="project" value="InterPro"/>
</dbReference>
<keyword evidence="7" id="KW-0521">NADP</keyword>
<feature type="domain" description="Flavodoxin-like" evidence="11">
    <location>
        <begin position="50"/>
        <end position="188"/>
    </location>
</feature>
<dbReference type="PROSITE" id="PS51384">
    <property type="entry name" value="FAD_FR"/>
    <property type="match status" value="1"/>
</dbReference>
<keyword evidence="8" id="KW-0560">Oxidoreductase</keyword>
<dbReference type="Pfam" id="PF00175">
    <property type="entry name" value="NAD_binding_1"/>
    <property type="match status" value="1"/>
</dbReference>
<evidence type="ECO:0000313" key="13">
    <source>
        <dbReference type="EMBL" id="QEE27447.1"/>
    </source>
</evidence>
<dbReference type="InterPro" id="IPR003097">
    <property type="entry name" value="CysJ-like_FAD-binding"/>
</dbReference>
<dbReference type="AlphaFoldDB" id="A0A5B9EB03"/>
<dbReference type="EC" id="1.8.1.2" evidence="3"/>
<evidence type="ECO:0000256" key="8">
    <source>
        <dbReference type="ARBA" id="ARBA00023002"/>
    </source>
</evidence>
<feature type="domain" description="FAD-binding FR-type" evidence="12">
    <location>
        <begin position="224"/>
        <end position="441"/>
    </location>
</feature>
<comment type="cofactor">
    <cofactor evidence="1">
        <name>FMN</name>
        <dbReference type="ChEBI" id="CHEBI:58210"/>
    </cofactor>
</comment>
<dbReference type="GO" id="GO:0004783">
    <property type="term" value="F:sulfite reductase (NADPH) activity"/>
    <property type="evidence" value="ECO:0007669"/>
    <property type="project" value="UniProtKB-EC"/>
</dbReference>
<dbReference type="PRINTS" id="PR00369">
    <property type="entry name" value="FLAVODOXIN"/>
</dbReference>
<dbReference type="SUPFAM" id="SSF63380">
    <property type="entry name" value="Riboflavin synthase domain-like"/>
    <property type="match status" value="1"/>
</dbReference>
<evidence type="ECO:0000259" key="11">
    <source>
        <dbReference type="PROSITE" id="PS50902"/>
    </source>
</evidence>
<dbReference type="PANTHER" id="PTHR19384">
    <property type="entry name" value="NITRIC OXIDE SYNTHASE-RELATED"/>
    <property type="match status" value="1"/>
</dbReference>
<evidence type="ECO:0000313" key="14">
    <source>
        <dbReference type="Proteomes" id="UP000321820"/>
    </source>
</evidence>
<evidence type="ECO:0000256" key="9">
    <source>
        <dbReference type="ARBA" id="ARBA00023192"/>
    </source>
</evidence>
<dbReference type="InterPro" id="IPR001433">
    <property type="entry name" value="OxRdtase_FAD/NAD-bd"/>
</dbReference>
<dbReference type="OrthoDB" id="9789468at2"/>
<name>A0A5B9EB03_9BACT</name>
<dbReference type="FunFam" id="3.40.50.80:FF:000001">
    <property type="entry name" value="NADPH--cytochrome P450 reductase 1"/>
    <property type="match status" value="1"/>
</dbReference>
<sequence>MSSQPVPFIPHDAPFNADQRAWLNGFLAGLYSSAPAPEISPASATASENVAVYFATQSGTAERLAKKFAKELKTAGHNATVTSLTDVTPSHLAEQSNAVFFVSTYGDGEAPDHAKAFRDALMGADSLRLASLRYSVFGLGDKTYEQFCRFGVELDDRLAELGALRITPRVESDVDVDEPFAAWKGTCVTQIGTKSNGANGTKHAEVATAAAAAQPVKQSLYSRENPLHAAVVDRRALTSNISSKLTIHLGIQLNEDLPYQAGDACGVLAQNDPTLVDETLSLLPFGAETMVEVPKAGACSLREALLYHYQHTRLSRKMVQAFAEKTKCKTLSALLPAEQAAHLDTFLYDRGLIDLLHEYPGAIETPEELLAMLPRLAPRLYSISSSPAKHGLELHCTIGVVRYRSHNRERGGVASTMLAERVGVGETVPVYIQPNKKFRLPVDSNTPIIMIGPGTGIAPFRAFLHEREALGQKGRNWLFFGERSAQTDFLYSEELRSMSESGHLTRLDTAFSRDQAHKIYVQDRMIEYGATFWQWLQEDARVYVCGDASRMAKDVDSALHTLIEKHGGMSTEAAREYVSQMHDDGRYHRDVY</sequence>
<evidence type="ECO:0000256" key="5">
    <source>
        <dbReference type="ARBA" id="ARBA00022643"/>
    </source>
</evidence>
<dbReference type="PANTHER" id="PTHR19384:SF128">
    <property type="entry name" value="NADPH OXIDOREDUCTASE A"/>
    <property type="match status" value="1"/>
</dbReference>
<evidence type="ECO:0000256" key="2">
    <source>
        <dbReference type="ARBA" id="ARBA00001974"/>
    </source>
</evidence>
<keyword evidence="9" id="KW-0198">Cysteine biosynthesis</keyword>
<dbReference type="GO" id="GO:0005829">
    <property type="term" value="C:cytosol"/>
    <property type="evidence" value="ECO:0007669"/>
    <property type="project" value="TreeGrafter"/>
</dbReference>
<dbReference type="InterPro" id="IPR001094">
    <property type="entry name" value="Flavdoxin-like"/>
</dbReference>
<dbReference type="GO" id="GO:0050660">
    <property type="term" value="F:flavin adenine dinucleotide binding"/>
    <property type="evidence" value="ECO:0007669"/>
    <property type="project" value="TreeGrafter"/>
</dbReference>
<dbReference type="Gene3D" id="3.40.50.80">
    <property type="entry name" value="Nucleotide-binding domain of ferredoxin-NADP reductase (FNR) module"/>
    <property type="match status" value="1"/>
</dbReference>
<dbReference type="Proteomes" id="UP000321820">
    <property type="component" value="Chromosome"/>
</dbReference>
<reference evidence="13 14" key="1">
    <citation type="submission" date="2019-08" db="EMBL/GenBank/DDBJ databases">
        <title>Complete genome sequence of Terriglobus albidus strain ORNL.</title>
        <authorList>
            <person name="Podar M."/>
        </authorList>
    </citation>
    <scope>NUCLEOTIDE SEQUENCE [LARGE SCALE GENOMIC DNA]</scope>
    <source>
        <strain evidence="13 14">ORNL</strain>
    </source>
</reference>
<dbReference type="InterPro" id="IPR008254">
    <property type="entry name" value="Flavodoxin/NO_synth"/>
</dbReference>
<dbReference type="EMBL" id="CP042806">
    <property type="protein sequence ID" value="QEE27447.1"/>
    <property type="molecule type" value="Genomic_DNA"/>
</dbReference>
<dbReference type="SUPFAM" id="SSF52343">
    <property type="entry name" value="Ferredoxin reductase-like, C-terminal NADP-linked domain"/>
    <property type="match status" value="1"/>
</dbReference>
<protein>
    <recommendedName>
        <fullName evidence="3">assimilatory sulfite reductase (NADPH)</fullName>
        <ecNumber evidence="3">1.8.1.2</ecNumber>
    </recommendedName>
</protein>
<proteinExistence type="predicted"/>
<dbReference type="SUPFAM" id="SSF52218">
    <property type="entry name" value="Flavoproteins"/>
    <property type="match status" value="1"/>
</dbReference>
<dbReference type="RefSeq" id="WP_147646638.1">
    <property type="nucleotide sequence ID" value="NZ_CP042806.1"/>
</dbReference>
<dbReference type="Gene3D" id="1.20.990.10">
    <property type="entry name" value="NADPH-cytochrome p450 Reductase, Chain A, domain 3"/>
    <property type="match status" value="1"/>
</dbReference>
<dbReference type="InterPro" id="IPR017927">
    <property type="entry name" value="FAD-bd_FR_type"/>
</dbReference>
<dbReference type="PRINTS" id="PR00371">
    <property type="entry name" value="FPNCR"/>
</dbReference>
<dbReference type="PROSITE" id="PS50902">
    <property type="entry name" value="FLAVODOXIN_LIKE"/>
    <property type="match status" value="1"/>
</dbReference>
<dbReference type="GO" id="GO:0019344">
    <property type="term" value="P:cysteine biosynthetic process"/>
    <property type="evidence" value="ECO:0007669"/>
    <property type="project" value="UniProtKB-KW"/>
</dbReference>
<keyword evidence="4" id="KW-0285">Flavoprotein</keyword>